<evidence type="ECO:0000313" key="2">
    <source>
        <dbReference type="Proteomes" id="UP001172386"/>
    </source>
</evidence>
<gene>
    <name evidence="1" type="primary">YDC1_1</name>
    <name evidence="1" type="ORF">H2198_006066</name>
</gene>
<reference evidence="1" key="1">
    <citation type="submission" date="2022-10" db="EMBL/GenBank/DDBJ databases">
        <title>Culturing micro-colonial fungi from biological soil crusts in the Mojave desert and describing Neophaeococcomyces mojavensis, and introducing the new genera and species Taxawa tesnikishii.</title>
        <authorList>
            <person name="Kurbessoian T."/>
            <person name="Stajich J.E."/>
        </authorList>
    </citation>
    <scope>NUCLEOTIDE SEQUENCE</scope>
    <source>
        <strain evidence="1">JES_112</strain>
    </source>
</reference>
<dbReference type="EMBL" id="JAPDRQ010000107">
    <property type="protein sequence ID" value="KAJ9655021.1"/>
    <property type="molecule type" value="Genomic_DNA"/>
</dbReference>
<dbReference type="Proteomes" id="UP001172386">
    <property type="component" value="Unassembled WGS sequence"/>
</dbReference>
<proteinExistence type="predicted"/>
<organism evidence="1 2">
    <name type="scientific">Neophaeococcomyces mojaviensis</name>
    <dbReference type="NCBI Taxonomy" id="3383035"/>
    <lineage>
        <taxon>Eukaryota</taxon>
        <taxon>Fungi</taxon>
        <taxon>Dikarya</taxon>
        <taxon>Ascomycota</taxon>
        <taxon>Pezizomycotina</taxon>
        <taxon>Eurotiomycetes</taxon>
        <taxon>Chaetothyriomycetidae</taxon>
        <taxon>Chaetothyriales</taxon>
        <taxon>Chaetothyriales incertae sedis</taxon>
        <taxon>Neophaeococcomyces</taxon>
    </lineage>
</organism>
<accession>A0ACC3A4I6</accession>
<keyword evidence="2" id="KW-1185">Reference proteome</keyword>
<sequence>MASWPPSVPYPPAGDGYWSPVTSTLNWCEEDYYATKYCAEVINSLTNLWFIYLAYKGITNCLHNGHDRVFRYAFISYLMIGVGSLIFHATLKYPMQLLDELSMIYTTCILFFATFEYGRSTRAKLALAAFVTAIAMTVTGYYHYLGDPVFHQNMFALLTAIVFLRSLVSMELALRPSRRGKDSFADKLEQERRDRRDEQILKTMWQMVPCGLLSVGAGFLIWNLDNIYCSDLRSWRRNLGLPWGILLEGHGWWHLLTGVAEYFNIVWSIWLRYCAAGRQDEVTLVWPSLWSIPYVERRKHKVSGKEI</sequence>
<comment type="caution">
    <text evidence="1">The sequence shown here is derived from an EMBL/GenBank/DDBJ whole genome shotgun (WGS) entry which is preliminary data.</text>
</comment>
<evidence type="ECO:0000313" key="1">
    <source>
        <dbReference type="EMBL" id="KAJ9655021.1"/>
    </source>
</evidence>
<protein>
    <submittedName>
        <fullName evidence="1">Alkaline ceramidase ydc1</fullName>
    </submittedName>
</protein>
<name>A0ACC3A4I6_9EURO</name>